<accession>A0A8J2IIC2</accession>
<evidence type="ECO:0000256" key="2">
    <source>
        <dbReference type="SAM" id="MobiDB-lite"/>
    </source>
</evidence>
<feature type="compositionally biased region" description="Basic and acidic residues" evidence="2">
    <location>
        <begin position="37"/>
        <end position="54"/>
    </location>
</feature>
<feature type="compositionally biased region" description="Basic and acidic residues" evidence="2">
    <location>
        <begin position="19"/>
        <end position="28"/>
    </location>
</feature>
<feature type="compositionally biased region" description="Basic and acidic residues" evidence="2">
    <location>
        <begin position="224"/>
        <end position="254"/>
    </location>
</feature>
<comment type="caution">
    <text evidence="3">The sequence shown here is derived from an EMBL/GenBank/DDBJ whole genome shotgun (WGS) entry which is preliminary data.</text>
</comment>
<protein>
    <submittedName>
        <fullName evidence="3">Uncharacterized protein</fullName>
    </submittedName>
</protein>
<feature type="compositionally biased region" description="Basic and acidic residues" evidence="2">
    <location>
        <begin position="65"/>
        <end position="98"/>
    </location>
</feature>
<feature type="compositionally biased region" description="Basic and acidic residues" evidence="2">
    <location>
        <begin position="266"/>
        <end position="281"/>
    </location>
</feature>
<sequence length="325" mass="38522">MRRGRQDYSATKGGGSYHDQGRDRRDQTRSPLRKYRSRDDYNSRSRSRRRDDGRSRRHRSRHDRTRHDDSRRYRPERPRDRSRDTSHGRDGRRKDVDPDFYERRYVELLRENDILRDDIRTMQVTHQEEVAEMRQNAEEAFEAQERASRQLREDLRSARQELQAKEVLLEQEKNRLLEKMMSVYRQYAEPSVSNEQDTQAAKEPELNSRVAKRKEPETDTVASNDDKSVKRCKVDHNSDNDAAHGRTRSQEETRPTLPSSGPILQRSDDRGSPTKENERKMRNQQGQSSYVPPFSLETVVWPPEGIPCPTPSMEIVRDPWALEYR</sequence>
<gene>
    <name evidence="3" type="ORF">FEQUK3_LOCUS3680</name>
</gene>
<evidence type="ECO:0000313" key="4">
    <source>
        <dbReference type="Proteomes" id="UP000693738"/>
    </source>
</evidence>
<evidence type="ECO:0000313" key="3">
    <source>
        <dbReference type="EMBL" id="CAG7557966.1"/>
    </source>
</evidence>
<dbReference type="EMBL" id="CAJSTJ010000121">
    <property type="protein sequence ID" value="CAG7557966.1"/>
    <property type="molecule type" value="Genomic_DNA"/>
</dbReference>
<keyword evidence="1" id="KW-0175">Coiled coil</keyword>
<organism evidence="3 4">
    <name type="scientific">Fusarium equiseti</name>
    <name type="common">Fusarium scirpi</name>
    <dbReference type="NCBI Taxonomy" id="61235"/>
    <lineage>
        <taxon>Eukaryota</taxon>
        <taxon>Fungi</taxon>
        <taxon>Dikarya</taxon>
        <taxon>Ascomycota</taxon>
        <taxon>Pezizomycotina</taxon>
        <taxon>Sordariomycetes</taxon>
        <taxon>Hypocreomycetidae</taxon>
        <taxon>Hypocreales</taxon>
        <taxon>Nectriaceae</taxon>
        <taxon>Fusarium</taxon>
        <taxon>Fusarium incarnatum-equiseti species complex</taxon>
    </lineage>
</organism>
<evidence type="ECO:0000256" key="1">
    <source>
        <dbReference type="SAM" id="Coils"/>
    </source>
</evidence>
<feature type="compositionally biased region" description="Basic residues" evidence="2">
    <location>
        <begin position="55"/>
        <end position="64"/>
    </location>
</feature>
<feature type="region of interest" description="Disordered" evidence="2">
    <location>
        <begin position="189"/>
        <end position="294"/>
    </location>
</feature>
<feature type="region of interest" description="Disordered" evidence="2">
    <location>
        <begin position="1"/>
        <end position="98"/>
    </location>
</feature>
<proteinExistence type="predicted"/>
<dbReference type="Proteomes" id="UP000693738">
    <property type="component" value="Unassembled WGS sequence"/>
</dbReference>
<name>A0A8J2IIC2_FUSEQ</name>
<reference evidence="3" key="1">
    <citation type="submission" date="2021-05" db="EMBL/GenBank/DDBJ databases">
        <authorList>
            <person name="Khan N."/>
        </authorList>
    </citation>
    <scope>NUCLEOTIDE SEQUENCE</scope>
</reference>
<dbReference type="AlphaFoldDB" id="A0A8J2IIC2"/>
<feature type="coiled-coil region" evidence="1">
    <location>
        <begin position="127"/>
        <end position="179"/>
    </location>
</feature>